<dbReference type="GO" id="GO:0005484">
    <property type="term" value="F:SNAP receptor activity"/>
    <property type="evidence" value="ECO:0007669"/>
    <property type="project" value="TreeGrafter"/>
</dbReference>
<dbReference type="PANTHER" id="PTHR19305:SF9">
    <property type="entry name" value="SYNAPTOSOMAL-ASSOCIATED PROTEIN 29"/>
    <property type="match status" value="1"/>
</dbReference>
<dbReference type="Gene3D" id="1.20.5.110">
    <property type="match status" value="2"/>
</dbReference>
<evidence type="ECO:0000313" key="4">
    <source>
        <dbReference type="EMBL" id="OAF57501.1"/>
    </source>
</evidence>
<dbReference type="GO" id="GO:0031201">
    <property type="term" value="C:SNARE complex"/>
    <property type="evidence" value="ECO:0007669"/>
    <property type="project" value="TreeGrafter"/>
</dbReference>
<dbReference type="OrthoDB" id="18679at2759"/>
<feature type="region of interest" description="Disordered" evidence="2">
    <location>
        <begin position="317"/>
        <end position="336"/>
    </location>
</feature>
<evidence type="ECO:0000259" key="3">
    <source>
        <dbReference type="PROSITE" id="PS50192"/>
    </source>
</evidence>
<evidence type="ECO:0000256" key="2">
    <source>
        <dbReference type="SAM" id="MobiDB-lite"/>
    </source>
</evidence>
<feature type="compositionally biased region" description="Basic and acidic residues" evidence="2">
    <location>
        <begin position="214"/>
        <end position="229"/>
    </location>
</feature>
<dbReference type="SUPFAM" id="SSF58038">
    <property type="entry name" value="SNARE fusion complex"/>
    <property type="match status" value="2"/>
</dbReference>
<accession>A0A177A8B5</accession>
<dbReference type="VEuPathDB" id="FungiDB:GMDG_05996"/>
<feature type="compositionally biased region" description="Low complexity" evidence="2">
    <location>
        <begin position="57"/>
        <end position="74"/>
    </location>
</feature>
<protein>
    <submittedName>
        <fullName evidence="4">Meiosis-specific subunit of the t-SNARE complex</fullName>
    </submittedName>
</protein>
<proteinExistence type="inferred from homology"/>
<dbReference type="GeneID" id="36287896"/>
<feature type="compositionally biased region" description="Polar residues" evidence="2">
    <location>
        <begin position="114"/>
        <end position="126"/>
    </location>
</feature>
<evidence type="ECO:0000256" key="1">
    <source>
        <dbReference type="ARBA" id="ARBA00009480"/>
    </source>
</evidence>
<dbReference type="InterPro" id="IPR000727">
    <property type="entry name" value="T_SNARE_dom"/>
</dbReference>
<dbReference type="GO" id="GO:0005886">
    <property type="term" value="C:plasma membrane"/>
    <property type="evidence" value="ECO:0007669"/>
    <property type="project" value="TreeGrafter"/>
</dbReference>
<gene>
    <name evidence="4" type="primary">SPO20</name>
    <name evidence="4" type="ORF">VC83_04826</name>
</gene>
<feature type="compositionally biased region" description="Polar residues" evidence="2">
    <location>
        <begin position="17"/>
        <end position="37"/>
    </location>
</feature>
<dbReference type="CDD" id="cd15886">
    <property type="entry name" value="SNARE_SEC9N"/>
    <property type="match status" value="1"/>
</dbReference>
<reference evidence="4" key="1">
    <citation type="submission" date="2016-03" db="EMBL/GenBank/DDBJ databases">
        <title>Updated assembly of Pseudogymnoascus destructans, the fungus causing white-nose syndrome of bats.</title>
        <authorList>
            <person name="Palmer J.M."/>
            <person name="Drees K.P."/>
            <person name="Foster J.T."/>
            <person name="Lindner D.L."/>
        </authorList>
    </citation>
    <scope>NUCLEOTIDE SEQUENCE [LARGE SCALE GENOMIC DNA]</scope>
    <source>
        <strain evidence="4">20631-21</strain>
    </source>
</reference>
<dbReference type="CDD" id="cd15857">
    <property type="entry name" value="SNARE_SEC9C"/>
    <property type="match status" value="1"/>
</dbReference>
<dbReference type="PANTHER" id="PTHR19305">
    <property type="entry name" value="SYNAPTOSOMAL ASSOCIATED PROTEIN"/>
    <property type="match status" value="1"/>
</dbReference>
<sequence>MKKFGFGKKKESREADNNNSGRPSPSVNPYAQATQSPDPYAVDTNKYANYGAKPGQEKQSSGSTSSGAGSQRSQYGGLPNGPAPGRSNSYAASTTSTETAPPAYGAERYGSANGYGSNLYDNTSSPYGGAPLVQSRGAGGYGGLGRSDSADTATTEDNRNALFGDAKDRNAKKQSVPPENAQPGGGYDAGANSGYGAYGDRQLTAEEEEEEDVEATKQEIRFMKQEDVSSTRNALRMASQAEETGRGTLARLGAQGERIHNTEKNLDLAANHNRIAEERTRELKTLNKSMFAMHVANPFTSQSRKAARDQNILDKHHAERDQREATRQAAFSSGQRMEGAFKEMQPGDRGYKAKAPAKASLAERAKYQFEADSEDDMMEDEIEGNLGELHGAAQRLNLLAQATGKELDEQDDLIRRVGVKGDRVDDQIAMNRAKLDRIR</sequence>
<feature type="region of interest" description="Disordered" evidence="2">
    <location>
        <begin position="1"/>
        <end position="248"/>
    </location>
</feature>
<dbReference type="RefSeq" id="XP_024322790.1">
    <property type="nucleotide sequence ID" value="XM_024468454.1"/>
</dbReference>
<dbReference type="SMART" id="SM00397">
    <property type="entry name" value="t_SNARE"/>
    <property type="match status" value="2"/>
</dbReference>
<name>A0A177A8B5_9PEZI</name>
<dbReference type="AlphaFoldDB" id="A0A177A8B5"/>
<feature type="domain" description="T-SNARE coiled-coil homology" evidence="3">
    <location>
        <begin position="376"/>
        <end position="438"/>
    </location>
</feature>
<comment type="similarity">
    <text evidence="1">Belongs to the SNAP-25 family.</text>
</comment>
<feature type="compositionally biased region" description="Basic and acidic residues" evidence="2">
    <location>
        <begin position="317"/>
        <end position="326"/>
    </location>
</feature>
<organism evidence="4">
    <name type="scientific">Pseudogymnoascus destructans</name>
    <dbReference type="NCBI Taxonomy" id="655981"/>
    <lineage>
        <taxon>Eukaryota</taxon>
        <taxon>Fungi</taxon>
        <taxon>Dikarya</taxon>
        <taxon>Ascomycota</taxon>
        <taxon>Pezizomycotina</taxon>
        <taxon>Leotiomycetes</taxon>
        <taxon>Thelebolales</taxon>
        <taxon>Thelebolaceae</taxon>
        <taxon>Pseudogymnoascus</taxon>
    </lineage>
</organism>
<dbReference type="GO" id="GO:0006887">
    <property type="term" value="P:exocytosis"/>
    <property type="evidence" value="ECO:0007669"/>
    <property type="project" value="TreeGrafter"/>
</dbReference>
<dbReference type="Proteomes" id="UP000077154">
    <property type="component" value="Unassembled WGS sequence"/>
</dbReference>
<dbReference type="eggNOG" id="KOG3065">
    <property type="taxonomic scope" value="Eukaryota"/>
</dbReference>
<dbReference type="FunFam" id="1.20.5.110:FF:000048">
    <property type="entry name" value="Protein transport protein SEC9"/>
    <property type="match status" value="1"/>
</dbReference>
<dbReference type="EMBL" id="KV441400">
    <property type="protein sequence ID" value="OAF57501.1"/>
    <property type="molecule type" value="Genomic_DNA"/>
</dbReference>
<feature type="compositionally biased region" description="Low complexity" evidence="2">
    <location>
        <begin position="87"/>
        <end position="104"/>
    </location>
</feature>
<dbReference type="GO" id="GO:0019905">
    <property type="term" value="F:syntaxin binding"/>
    <property type="evidence" value="ECO:0007669"/>
    <property type="project" value="TreeGrafter"/>
</dbReference>
<dbReference type="PROSITE" id="PS50192">
    <property type="entry name" value="T_SNARE"/>
    <property type="match status" value="1"/>
</dbReference>
<dbReference type="GO" id="GO:0006906">
    <property type="term" value="P:vesicle fusion"/>
    <property type="evidence" value="ECO:0007669"/>
    <property type="project" value="TreeGrafter"/>
</dbReference>